<feature type="signal peptide" evidence="6">
    <location>
        <begin position="1"/>
        <end position="21"/>
    </location>
</feature>
<comment type="catalytic activity">
    <reaction evidence="1 6">
        <text>The enzyme specifically hydrolyzes (1-&gt;4)-beta-D-galactosidic linkages in type I arabinogalactans.</text>
        <dbReference type="EC" id="3.2.1.89"/>
    </reaction>
</comment>
<proteinExistence type="inferred from homology"/>
<dbReference type="AlphaFoldDB" id="A0A081DCH2"/>
<reference evidence="7 8" key="1">
    <citation type="journal article" date="2014" name="Genome Announc.">
        <title>Draft Genome Sequences of Marine Flavobacterium Nonlabens Strains NR17, NR24, NR27, NR32, NR33, and Ara13.</title>
        <authorList>
            <person name="Nakanishi M."/>
            <person name="Meirelles P."/>
            <person name="Suzuki R."/>
            <person name="Takatani N."/>
            <person name="Mino S."/>
            <person name="Suda W."/>
            <person name="Oshima K."/>
            <person name="Hattori M."/>
            <person name="Ohkuma M."/>
            <person name="Hosokawa M."/>
            <person name="Miyashita K."/>
            <person name="Thompson F.L."/>
            <person name="Niwa A."/>
            <person name="Sawabe T."/>
            <person name="Sawabe T."/>
        </authorList>
    </citation>
    <scope>NUCLEOTIDE SEQUENCE [LARGE SCALE GENOMIC DNA]</scope>
    <source>
        <strain evidence="8">JCM19296</strain>
    </source>
</reference>
<dbReference type="GO" id="GO:0031218">
    <property type="term" value="F:arabinogalactan endo-1,4-beta-galactosidase activity"/>
    <property type="evidence" value="ECO:0007669"/>
    <property type="project" value="UniProtKB-EC"/>
</dbReference>
<dbReference type="GO" id="GO:0045490">
    <property type="term" value="P:pectin catabolic process"/>
    <property type="evidence" value="ECO:0007669"/>
    <property type="project" value="TreeGrafter"/>
</dbReference>
<dbReference type="PANTHER" id="PTHR34983:SF1">
    <property type="entry name" value="ARABINOGALACTAN ENDO-BETA-1,4-GALACTANASE A"/>
    <property type="match status" value="1"/>
</dbReference>
<dbReference type="PROSITE" id="PS51257">
    <property type="entry name" value="PROKAR_LIPOPROTEIN"/>
    <property type="match status" value="1"/>
</dbReference>
<accession>A0A081DCH2</accession>
<evidence type="ECO:0000256" key="3">
    <source>
        <dbReference type="ARBA" id="ARBA00012556"/>
    </source>
</evidence>
<evidence type="ECO:0000256" key="4">
    <source>
        <dbReference type="ARBA" id="ARBA00022801"/>
    </source>
</evidence>
<evidence type="ECO:0000256" key="6">
    <source>
        <dbReference type="RuleBase" id="RU361192"/>
    </source>
</evidence>
<dbReference type="PANTHER" id="PTHR34983">
    <property type="entry name" value="ARABINOGALACTAN ENDO-BETA-1,4-GALACTANASE A"/>
    <property type="match status" value="1"/>
</dbReference>
<keyword evidence="4 6" id="KW-0378">Hydrolase</keyword>
<evidence type="ECO:0000256" key="5">
    <source>
        <dbReference type="ARBA" id="ARBA00023295"/>
    </source>
</evidence>
<dbReference type="GO" id="GO:0015926">
    <property type="term" value="F:glucosidase activity"/>
    <property type="evidence" value="ECO:0007669"/>
    <property type="project" value="InterPro"/>
</dbReference>
<dbReference type="EMBL" id="BBLG01000004">
    <property type="protein sequence ID" value="GAK76618.1"/>
    <property type="molecule type" value="Genomic_DNA"/>
</dbReference>
<dbReference type="InterPro" id="IPR011683">
    <property type="entry name" value="Glyco_hydro_53"/>
</dbReference>
<evidence type="ECO:0000256" key="2">
    <source>
        <dbReference type="ARBA" id="ARBA00010687"/>
    </source>
</evidence>
<evidence type="ECO:0000256" key="1">
    <source>
        <dbReference type="ARBA" id="ARBA00001695"/>
    </source>
</evidence>
<comment type="similarity">
    <text evidence="2 6">Belongs to the glycosyl hydrolase 53 family.</text>
</comment>
<gene>
    <name evidence="7" type="ORF">JCM19296_2215</name>
</gene>
<dbReference type="Gene3D" id="3.20.20.80">
    <property type="entry name" value="Glycosidases"/>
    <property type="match status" value="1"/>
</dbReference>
<name>A0A081DCH2_NONUL</name>
<evidence type="ECO:0000313" key="8">
    <source>
        <dbReference type="Proteomes" id="UP000028980"/>
    </source>
</evidence>
<keyword evidence="6" id="KW-0732">Signal</keyword>
<evidence type="ECO:0000313" key="7">
    <source>
        <dbReference type="EMBL" id="GAK76618.1"/>
    </source>
</evidence>
<sequence length="375" mass="42807">MKKCFYPFLVFLLLISCTTNDNDRQPEPEPESIEFYKGMDLSFLPEIESDGVVFKDENSQEIDDNYAYLKSRGVNLVRIRLWINNTSGLYNLNFVKDQALKAKAQGMDFLLDFHYSDNWADPGSQDIPMVWATQNITSMTESIKNYSQNVLQELVLQDTPPAIVQIGNETNNGMLWPLGQIYSSGGENWDNYIQLTKAAIEGVLLASPESQIMIHHAGIEGADFFYEQLVFHNVNFDIAGLSYYPWWHNNDIDFIENQLQSFAIGISQKIMIVETAYPFTLNWDDNTNNIVGLQDQLIASYPATPVGQRTFMLRIHNMMKNLPNDKGLGYCYWAPDWVAHHTGSSSQTSGSSWENLALFNFNYEANTALEIYELN</sequence>
<dbReference type="Proteomes" id="UP000028980">
    <property type="component" value="Unassembled WGS sequence"/>
</dbReference>
<dbReference type="InterPro" id="IPR017853">
    <property type="entry name" value="GH"/>
</dbReference>
<comment type="caution">
    <text evidence="7">The sequence shown here is derived from an EMBL/GenBank/DDBJ whole genome shotgun (WGS) entry which is preliminary data.</text>
</comment>
<organism evidence="7 8">
    <name type="scientific">Nonlabens ulvanivorans</name>
    <name type="common">Persicivirga ulvanivorans</name>
    <dbReference type="NCBI Taxonomy" id="906888"/>
    <lineage>
        <taxon>Bacteria</taxon>
        <taxon>Pseudomonadati</taxon>
        <taxon>Bacteroidota</taxon>
        <taxon>Flavobacteriia</taxon>
        <taxon>Flavobacteriales</taxon>
        <taxon>Flavobacteriaceae</taxon>
        <taxon>Nonlabens</taxon>
    </lineage>
</organism>
<dbReference type="SUPFAM" id="SSF51445">
    <property type="entry name" value="(Trans)glycosidases"/>
    <property type="match status" value="1"/>
</dbReference>
<dbReference type="EC" id="3.2.1.89" evidence="3 6"/>
<protein>
    <recommendedName>
        <fullName evidence="3 6">Arabinogalactan endo-beta-1,4-galactanase</fullName>
        <ecNumber evidence="3 6">3.2.1.89</ecNumber>
    </recommendedName>
</protein>
<feature type="chain" id="PRO_5005105639" description="Arabinogalactan endo-beta-1,4-galactanase" evidence="6">
    <location>
        <begin position="22"/>
        <end position="375"/>
    </location>
</feature>
<dbReference type="Pfam" id="PF07745">
    <property type="entry name" value="Glyco_hydro_53"/>
    <property type="match status" value="1"/>
</dbReference>
<keyword evidence="5 6" id="KW-0326">Glycosidase</keyword>